<dbReference type="Gramene" id="PVH48006">
    <property type="protein sequence ID" value="PVH48006"/>
    <property type="gene ID" value="PAHAL_4G216400"/>
</dbReference>
<proteinExistence type="predicted"/>
<feature type="region of interest" description="Disordered" evidence="1">
    <location>
        <begin position="1"/>
        <end position="25"/>
    </location>
</feature>
<evidence type="ECO:0000256" key="1">
    <source>
        <dbReference type="SAM" id="MobiDB-lite"/>
    </source>
</evidence>
<name>A0A2T8JDL0_9POAL</name>
<sequence>MHGTLPAALPPNRKIGTPPQIKNPRGWRAAQRRPAAAVLLPASAPQSQSCRARGRPAAGGWLRPGGLED</sequence>
<dbReference type="AlphaFoldDB" id="A0A2T8JDL0"/>
<gene>
    <name evidence="2" type="ORF">PAHAL_4G216400</name>
</gene>
<evidence type="ECO:0000313" key="2">
    <source>
        <dbReference type="EMBL" id="PVH48006.1"/>
    </source>
</evidence>
<protein>
    <submittedName>
        <fullName evidence="2">Uncharacterized protein</fullName>
    </submittedName>
</protein>
<reference evidence="2" key="1">
    <citation type="submission" date="2018-04" db="EMBL/GenBank/DDBJ databases">
        <title>WGS assembly of Panicum hallii.</title>
        <authorList>
            <person name="Lovell J."/>
            <person name="Jenkins J."/>
            <person name="Lowry D."/>
            <person name="Mamidi S."/>
            <person name="Sreedasyam A."/>
            <person name="Weng X."/>
            <person name="Barry K."/>
            <person name="Bonette J."/>
            <person name="Campitelli B."/>
            <person name="Daum C."/>
            <person name="Gordon S."/>
            <person name="Gould B."/>
            <person name="Lipzen A."/>
            <person name="Macqueen A."/>
            <person name="Palacio-Mejia J."/>
            <person name="Plott C."/>
            <person name="Shakirov E."/>
            <person name="Shu S."/>
            <person name="Yoshinaga Y."/>
            <person name="Zane M."/>
            <person name="Rokhsar D."/>
            <person name="Grimwood J."/>
            <person name="Schmutz J."/>
            <person name="Juenger T."/>
        </authorList>
    </citation>
    <scope>NUCLEOTIDE SEQUENCE [LARGE SCALE GENOMIC DNA]</scope>
    <source>
        <strain evidence="2">FIL2</strain>
    </source>
</reference>
<organism evidence="2">
    <name type="scientific">Panicum hallii</name>
    <dbReference type="NCBI Taxonomy" id="206008"/>
    <lineage>
        <taxon>Eukaryota</taxon>
        <taxon>Viridiplantae</taxon>
        <taxon>Streptophyta</taxon>
        <taxon>Embryophyta</taxon>
        <taxon>Tracheophyta</taxon>
        <taxon>Spermatophyta</taxon>
        <taxon>Magnoliopsida</taxon>
        <taxon>Liliopsida</taxon>
        <taxon>Poales</taxon>
        <taxon>Poaceae</taxon>
        <taxon>PACMAD clade</taxon>
        <taxon>Panicoideae</taxon>
        <taxon>Panicodae</taxon>
        <taxon>Paniceae</taxon>
        <taxon>Panicinae</taxon>
        <taxon>Panicum</taxon>
        <taxon>Panicum sect. Panicum</taxon>
    </lineage>
</organism>
<feature type="region of interest" description="Disordered" evidence="1">
    <location>
        <begin position="41"/>
        <end position="69"/>
    </location>
</feature>
<dbReference type="Proteomes" id="UP000243499">
    <property type="component" value="Chromosome 4"/>
</dbReference>
<accession>A0A2T8JDL0</accession>
<dbReference type="EMBL" id="CM008049">
    <property type="protein sequence ID" value="PVH48006.1"/>
    <property type="molecule type" value="Genomic_DNA"/>
</dbReference>